<dbReference type="Gene3D" id="4.10.220.110">
    <property type="match status" value="1"/>
</dbReference>
<dbReference type="InterPro" id="IPR037026">
    <property type="entry name" value="Vgr_OB-fold_dom_sf"/>
</dbReference>
<dbReference type="Proteomes" id="UP000256478">
    <property type="component" value="Unassembled WGS sequence"/>
</dbReference>
<dbReference type="SUPFAM" id="SSF69349">
    <property type="entry name" value="Phage fibre proteins"/>
    <property type="match status" value="1"/>
</dbReference>
<comment type="subcellular location">
    <subcellularLocation>
        <location evidence="1">Secreted</location>
    </subcellularLocation>
</comment>
<dbReference type="NCBIfam" id="TIGR01646">
    <property type="entry name" value="vgr_GE"/>
    <property type="match status" value="1"/>
</dbReference>
<dbReference type="Pfam" id="PF04717">
    <property type="entry name" value="Phage_base_V"/>
    <property type="match status" value="1"/>
</dbReference>
<dbReference type="RefSeq" id="WP_116008764.1">
    <property type="nucleotide sequence ID" value="NZ_QUOU01000001.1"/>
</dbReference>
<dbReference type="EMBL" id="QUOU01000001">
    <property type="protein sequence ID" value="REL27694.1"/>
    <property type="molecule type" value="Genomic_DNA"/>
</dbReference>
<reference evidence="6 7" key="1">
    <citation type="submission" date="2018-08" db="EMBL/GenBank/DDBJ databases">
        <title>Thalassotalea euphylliae genome.</title>
        <authorList>
            <person name="Summers S."/>
            <person name="Rice S.A."/>
            <person name="Freckelton M.L."/>
            <person name="Nedved B.T."/>
            <person name="Hadfield M.G."/>
        </authorList>
    </citation>
    <scope>NUCLEOTIDE SEQUENCE [LARGE SCALE GENOMIC DNA]</scope>
    <source>
        <strain evidence="6 7">H1</strain>
    </source>
</reference>
<comment type="similarity">
    <text evidence="2">Belongs to the VgrG protein family.</text>
</comment>
<evidence type="ECO:0000313" key="6">
    <source>
        <dbReference type="EMBL" id="REL27694.1"/>
    </source>
</evidence>
<dbReference type="InterPro" id="IPR050708">
    <property type="entry name" value="T6SS_VgrG/RHS"/>
</dbReference>
<evidence type="ECO:0000313" key="7">
    <source>
        <dbReference type="Proteomes" id="UP000256478"/>
    </source>
</evidence>
<dbReference type="InterPro" id="IPR006533">
    <property type="entry name" value="T6SS_Vgr_RhsGE"/>
</dbReference>
<gene>
    <name evidence="6" type="primary">tssI</name>
    <name evidence="6" type="ORF">DXX93_14765</name>
</gene>
<dbReference type="Gene3D" id="3.55.50.10">
    <property type="entry name" value="Baseplate protein-like domains"/>
    <property type="match status" value="1"/>
</dbReference>
<dbReference type="InterPro" id="IPR006531">
    <property type="entry name" value="Gp5/Vgr_OB"/>
</dbReference>
<evidence type="ECO:0000259" key="5">
    <source>
        <dbReference type="Pfam" id="PF22178"/>
    </source>
</evidence>
<organism evidence="6 7">
    <name type="scientific">Thalassotalea euphylliae</name>
    <dbReference type="NCBI Taxonomy" id="1655234"/>
    <lineage>
        <taxon>Bacteria</taxon>
        <taxon>Pseudomonadati</taxon>
        <taxon>Pseudomonadota</taxon>
        <taxon>Gammaproteobacteria</taxon>
        <taxon>Alteromonadales</taxon>
        <taxon>Colwelliaceae</taxon>
        <taxon>Thalassotalea</taxon>
    </lineage>
</organism>
<dbReference type="PANTHER" id="PTHR32305">
    <property type="match status" value="1"/>
</dbReference>
<proteinExistence type="inferred from homology"/>
<dbReference type="SUPFAM" id="SSF69279">
    <property type="entry name" value="Phage tail proteins"/>
    <property type="match status" value="2"/>
</dbReference>
<evidence type="ECO:0000259" key="4">
    <source>
        <dbReference type="Pfam" id="PF04717"/>
    </source>
</evidence>
<evidence type="ECO:0000256" key="1">
    <source>
        <dbReference type="ARBA" id="ARBA00004613"/>
    </source>
</evidence>
<feature type="domain" description="Gp5/Type VI secretion system Vgr C-terminal trimerisation" evidence="5">
    <location>
        <begin position="466"/>
        <end position="571"/>
    </location>
</feature>
<sequence>MLKQGQRLVAISTALGDDELVFYRAKIQESLGRPFTFTVEMISENDSISLDDMLGTNATIRLETENDPRYFNGIISDFYQESAQATRYIAVMRPWFWLLNLSSNCRIFQNKNYPDIIKHIFDELGFSDYEDKLTGSYDVNEYVVQFNETDFNFISRIMEQEGIYYYFAHTDGQHVLTLVDDNAILPTAGELTYREATSKNVQFQMEVIRSWKNTRQLRSGGIRLKAFDFATPTKNLEAITSDPKTDTMSPFEHYHYPGNYNEPASGQDYTRILMERENVGYEVKSALSNVRTLFAGHQFSLIDHPREDQNSDYIVTRFDCTLNSDDYAAQEHHNEQPLFTSSFRAVPTNVPFRTQMLARKPKMTGPQTALVVGPSGEEIHTDEFGRIKVIFHWDRESQADENSSCWIRVAQTWAGKGWGSQYIPRIGQEVLVDFLDGDPDKPIVVGSVYNGGTMPPYELPANATFSGVKSNTSKGGGGFNELRFEDKKGEEQIFVHGEKNQDINIKNDCFEMIGHNRHLIVKNDQLERVDNNRNEEVKADHIEKIGKDRHLKVAGKEAKKITGSLSLTVVGDVAQVFKKNHSQEITDDSYIKATNICIEATDNITIKVGGSFIAIDSNGIKIGTKGDIALDADGNTNIDAGMNINVKAGINAKVEASAMGEFKSGAILTLKGSLVKIN</sequence>
<keyword evidence="3" id="KW-0964">Secreted</keyword>
<protein>
    <submittedName>
        <fullName evidence="6">Type VI secretion system tip protein VgrG</fullName>
    </submittedName>
</protein>
<dbReference type="OrthoDB" id="9762420at2"/>
<dbReference type="PANTHER" id="PTHR32305:SF15">
    <property type="entry name" value="PROTEIN RHSA-RELATED"/>
    <property type="match status" value="1"/>
</dbReference>
<comment type="caution">
    <text evidence="6">The sequence shown here is derived from an EMBL/GenBank/DDBJ whole genome shotgun (WGS) entry which is preliminary data.</text>
</comment>
<dbReference type="InterPro" id="IPR017847">
    <property type="entry name" value="T6SS_RhsGE_Vgr_subset"/>
</dbReference>
<dbReference type="InterPro" id="IPR054030">
    <property type="entry name" value="Gp5_Vgr_C"/>
</dbReference>
<accession>A0A3E0TTF0</accession>
<dbReference type="Pfam" id="PF22178">
    <property type="entry name" value="Gp5_trimer_C"/>
    <property type="match status" value="1"/>
</dbReference>
<dbReference type="GO" id="GO:0005576">
    <property type="term" value="C:extracellular region"/>
    <property type="evidence" value="ECO:0007669"/>
    <property type="project" value="UniProtKB-SubCell"/>
</dbReference>
<feature type="domain" description="Gp5/Type VI secretion system Vgr protein OB-fold" evidence="4">
    <location>
        <begin position="381"/>
        <end position="449"/>
    </location>
</feature>
<dbReference type="SUPFAM" id="SSF69255">
    <property type="entry name" value="gp5 N-terminal domain-like"/>
    <property type="match status" value="1"/>
</dbReference>
<evidence type="ECO:0000256" key="2">
    <source>
        <dbReference type="ARBA" id="ARBA00005558"/>
    </source>
</evidence>
<dbReference type="Gene3D" id="2.30.110.50">
    <property type="match status" value="1"/>
</dbReference>
<evidence type="ECO:0000256" key="3">
    <source>
        <dbReference type="ARBA" id="ARBA00022525"/>
    </source>
</evidence>
<name>A0A3E0TTF0_9GAMM</name>
<dbReference type="AlphaFoldDB" id="A0A3E0TTF0"/>
<dbReference type="NCBIfam" id="TIGR03361">
    <property type="entry name" value="VI_Rhs_Vgr"/>
    <property type="match status" value="1"/>
</dbReference>
<dbReference type="Gene3D" id="2.40.50.230">
    <property type="entry name" value="Gp5 N-terminal domain"/>
    <property type="match status" value="1"/>
</dbReference>
<dbReference type="Pfam" id="PF05954">
    <property type="entry name" value="Phage_GPD"/>
    <property type="match status" value="1"/>
</dbReference>